<dbReference type="EMBL" id="JAKWBI020000128">
    <property type="protein sequence ID" value="KAJ2901990.1"/>
    <property type="molecule type" value="Genomic_DNA"/>
</dbReference>
<keyword evidence="3" id="KW-1185">Reference proteome</keyword>
<reference evidence="2" key="1">
    <citation type="submission" date="2022-07" db="EMBL/GenBank/DDBJ databases">
        <title>Draft genome sequence of Zalerion maritima ATCC 34329, a (micro)plastics degrading marine fungus.</title>
        <authorList>
            <person name="Paco A."/>
            <person name="Goncalves M.F.M."/>
            <person name="Rocha-Santos T.A.P."/>
            <person name="Alves A."/>
        </authorList>
    </citation>
    <scope>NUCLEOTIDE SEQUENCE</scope>
    <source>
        <strain evidence="2">ATCC 34329</strain>
    </source>
</reference>
<proteinExistence type="predicted"/>
<dbReference type="AlphaFoldDB" id="A0AAD5RRS6"/>
<organism evidence="2 3">
    <name type="scientific">Zalerion maritima</name>
    <dbReference type="NCBI Taxonomy" id="339359"/>
    <lineage>
        <taxon>Eukaryota</taxon>
        <taxon>Fungi</taxon>
        <taxon>Dikarya</taxon>
        <taxon>Ascomycota</taxon>
        <taxon>Pezizomycotina</taxon>
        <taxon>Sordariomycetes</taxon>
        <taxon>Lulworthiomycetidae</taxon>
        <taxon>Lulworthiales</taxon>
        <taxon>Lulworthiaceae</taxon>
        <taxon>Zalerion</taxon>
    </lineage>
</organism>
<dbReference type="Proteomes" id="UP001201980">
    <property type="component" value="Unassembled WGS sequence"/>
</dbReference>
<feature type="compositionally biased region" description="Basic and acidic residues" evidence="1">
    <location>
        <begin position="218"/>
        <end position="248"/>
    </location>
</feature>
<evidence type="ECO:0000313" key="3">
    <source>
        <dbReference type="Proteomes" id="UP001201980"/>
    </source>
</evidence>
<feature type="region of interest" description="Disordered" evidence="1">
    <location>
        <begin position="188"/>
        <end position="248"/>
    </location>
</feature>
<accession>A0AAD5RRS6</accession>
<protein>
    <submittedName>
        <fullName evidence="2">Uncharacterized protein</fullName>
    </submittedName>
</protein>
<evidence type="ECO:0000256" key="1">
    <source>
        <dbReference type="SAM" id="MobiDB-lite"/>
    </source>
</evidence>
<gene>
    <name evidence="2" type="ORF">MKZ38_001131</name>
</gene>
<comment type="caution">
    <text evidence="2">The sequence shown here is derived from an EMBL/GenBank/DDBJ whole genome shotgun (WGS) entry which is preliminary data.</text>
</comment>
<sequence>MVAPPGFKLEGGDGGSVTRLGVVVALSLMSTGIQIFLQPVSAKQDVGAPCRRQTLVQSSQDEIFGLEYSSVVSNHLDSASSFSDLGKAQPAVGVPLASPKIGEDWQGSNEISWNCAPEREMETNWKMGYTSDMFNMTTNFPFGEAGSTALNCYCASAGSHVAAAAMNGLDGKVLESYWLMSPASSLPSDDAGTMPKHEHKIVAGGDVAPNRATTLEETSDRKKAKTERPHEIPRSHEGQEESGHDDDSGTAKLSVVSWCLIAEAVVFSIFAFKL</sequence>
<name>A0AAD5RRS6_9PEZI</name>
<evidence type="ECO:0000313" key="2">
    <source>
        <dbReference type="EMBL" id="KAJ2901990.1"/>
    </source>
</evidence>